<evidence type="ECO:0000313" key="3">
    <source>
        <dbReference type="EMBL" id="NER29627.1"/>
    </source>
</evidence>
<keyword evidence="2" id="KW-0677">Repeat</keyword>
<comment type="caution">
    <text evidence="3">The sequence shown here is derived from an EMBL/GenBank/DDBJ whole genome shotgun (WGS) entry which is preliminary data.</text>
</comment>
<dbReference type="AlphaFoldDB" id="A0A6B3NDG9"/>
<dbReference type="InterPro" id="IPR018357">
    <property type="entry name" value="Hexapep_transf_CS"/>
</dbReference>
<dbReference type="PANTHER" id="PTHR23416">
    <property type="entry name" value="SIALIC ACID SYNTHASE-RELATED"/>
    <property type="match status" value="1"/>
</dbReference>
<keyword evidence="3" id="KW-0012">Acyltransferase</keyword>
<proteinExistence type="predicted"/>
<organism evidence="3">
    <name type="scientific">Symploca sp. SIO1C4</name>
    <dbReference type="NCBI Taxonomy" id="2607765"/>
    <lineage>
        <taxon>Bacteria</taxon>
        <taxon>Bacillati</taxon>
        <taxon>Cyanobacteriota</taxon>
        <taxon>Cyanophyceae</taxon>
        <taxon>Coleofasciculales</taxon>
        <taxon>Coleofasciculaceae</taxon>
        <taxon>Symploca</taxon>
    </lineage>
</organism>
<dbReference type="InterPro" id="IPR011004">
    <property type="entry name" value="Trimer_LpxA-like_sf"/>
</dbReference>
<dbReference type="PROSITE" id="PS00101">
    <property type="entry name" value="HEXAPEP_TRANSFERASES"/>
    <property type="match status" value="1"/>
</dbReference>
<dbReference type="InterPro" id="IPR001451">
    <property type="entry name" value="Hexapep"/>
</dbReference>
<sequence length="249" mass="27043">MTSTSRWHRWKQAVISRWLSWQEAIIFFLLEGIPTPLGRVIRRLGYRTIFAQLGKSAYIRVGVHFEGASRIKMGNLLSIHPGVRIRSLNQNSTIVMADKVSLDRGVDIKSNRGEIAIGKQTYIGPYTCLSGGDIKIGDNCLIASHSGIYANNHGFADPLRLIRDQESSFKGIVIEDDCWLGSGVRVLDGVTIAKGSVIGAGAVVTKDIPPYSVAVGVPAKVVSHRKVVAGKPADEISKAVAVIRQEEAV</sequence>
<keyword evidence="1 3" id="KW-0808">Transferase</keyword>
<reference evidence="3" key="1">
    <citation type="submission" date="2019-11" db="EMBL/GenBank/DDBJ databases">
        <title>Genomic insights into an expanded diversity of filamentous marine cyanobacteria reveals the extraordinary biosynthetic potential of Moorea and Okeania.</title>
        <authorList>
            <person name="Ferreira Leao T."/>
            <person name="Wang M."/>
            <person name="Moss N."/>
            <person name="Da Silva R."/>
            <person name="Sanders J."/>
            <person name="Nurk S."/>
            <person name="Gurevich A."/>
            <person name="Humphrey G."/>
            <person name="Reher R."/>
            <person name="Zhu Q."/>
            <person name="Belda-Ferre P."/>
            <person name="Glukhov E."/>
            <person name="Rex R."/>
            <person name="Dorrestein P.C."/>
            <person name="Knight R."/>
            <person name="Pevzner P."/>
            <person name="Gerwick W.H."/>
            <person name="Gerwick L."/>
        </authorList>
    </citation>
    <scope>NUCLEOTIDE SEQUENCE</scope>
    <source>
        <strain evidence="3">SIO1C4</strain>
    </source>
</reference>
<dbReference type="CDD" id="cd04647">
    <property type="entry name" value="LbH_MAT_like"/>
    <property type="match status" value="1"/>
</dbReference>
<dbReference type="Pfam" id="PF00132">
    <property type="entry name" value="Hexapep"/>
    <property type="match status" value="1"/>
</dbReference>
<gene>
    <name evidence="3" type="ORF">F6J89_18905</name>
</gene>
<dbReference type="GO" id="GO:0043886">
    <property type="term" value="F:structural constituent of carboxysome shell"/>
    <property type="evidence" value="ECO:0007669"/>
    <property type="project" value="UniProtKB-ARBA"/>
</dbReference>
<dbReference type="GO" id="GO:0031470">
    <property type="term" value="C:carboxysome"/>
    <property type="evidence" value="ECO:0007669"/>
    <property type="project" value="UniProtKB-ARBA"/>
</dbReference>
<name>A0A6B3NDG9_9CYAN</name>
<accession>A0A6B3NDG9</accession>
<dbReference type="PANTHER" id="PTHR23416:SF78">
    <property type="entry name" value="LIPOPOLYSACCHARIDE BIOSYNTHESIS O-ACETYL TRANSFERASE WBBJ-RELATED"/>
    <property type="match status" value="1"/>
</dbReference>
<evidence type="ECO:0000256" key="2">
    <source>
        <dbReference type="ARBA" id="ARBA00022737"/>
    </source>
</evidence>
<dbReference type="EMBL" id="JAAHFQ010000401">
    <property type="protein sequence ID" value="NER29627.1"/>
    <property type="molecule type" value="Genomic_DNA"/>
</dbReference>
<protein>
    <submittedName>
        <fullName evidence="3">Acyltransferase</fullName>
    </submittedName>
</protein>
<dbReference type="InterPro" id="IPR051159">
    <property type="entry name" value="Hexapeptide_acetyltransf"/>
</dbReference>
<dbReference type="SUPFAM" id="SSF51161">
    <property type="entry name" value="Trimeric LpxA-like enzymes"/>
    <property type="match status" value="1"/>
</dbReference>
<dbReference type="Gene3D" id="2.160.10.10">
    <property type="entry name" value="Hexapeptide repeat proteins"/>
    <property type="match status" value="2"/>
</dbReference>
<dbReference type="GO" id="GO:0016746">
    <property type="term" value="F:acyltransferase activity"/>
    <property type="evidence" value="ECO:0007669"/>
    <property type="project" value="UniProtKB-KW"/>
</dbReference>
<evidence type="ECO:0000256" key="1">
    <source>
        <dbReference type="ARBA" id="ARBA00022679"/>
    </source>
</evidence>